<proteinExistence type="predicted"/>
<dbReference type="EMBL" id="KX438380">
    <property type="protein sequence ID" value="ANO57893.1"/>
    <property type="molecule type" value="Genomic_DNA"/>
</dbReference>
<dbReference type="RefSeq" id="YP_009293270.1">
    <property type="nucleotide sequence ID" value="NC_031128.1"/>
</dbReference>
<sequence length="128" mass="14668">MYLNTPAVLEATISFPIQGLAKSRAFLKQVPFAFNVHGERYPRSILRALRDALRNGAALTKEELRSKEVHLIDPELLSEEPELYQDFQNDARKAQLMYENDQLMFKKGDDALYVVDKGTNLPLVLFIK</sequence>
<accession>A0A1B0Z2U7</accession>
<dbReference type="GeneID" id="29081453"/>
<dbReference type="Proteomes" id="UP000204338">
    <property type="component" value="Segment"/>
</dbReference>
<name>A0A1B0Z2U7_9CAUD</name>
<dbReference type="KEGG" id="vg:29081453"/>
<organism evidence="1 2">
    <name type="scientific">Salmonella phage vB-SalM-PM10</name>
    <dbReference type="NCBI Taxonomy" id="1868654"/>
    <lineage>
        <taxon>Viruses</taxon>
        <taxon>Duplodnaviria</taxon>
        <taxon>Heunggongvirae</taxon>
        <taxon>Uroviricota</taxon>
        <taxon>Caudoviricetes</taxon>
        <taxon>Pantevenvirales</taxon>
        <taxon>Ackermannviridae</taxon>
        <taxon>Cvivirinae</taxon>
        <taxon>Kuttervirus</taxon>
        <taxon>Kuttervirus PM10</taxon>
    </lineage>
</organism>
<evidence type="ECO:0000313" key="1">
    <source>
        <dbReference type="EMBL" id="ANO57893.1"/>
    </source>
</evidence>
<evidence type="ECO:0000313" key="2">
    <source>
        <dbReference type="Proteomes" id="UP000204338"/>
    </source>
</evidence>
<protein>
    <submittedName>
        <fullName evidence="1">Uncharacterized protein</fullName>
    </submittedName>
</protein>
<reference evidence="1 2" key="1">
    <citation type="journal article" date="2019" name="Curr. Microbiol.">
        <title>Isolation and Genome Sequence Characterization of Bacteriophage vB_SalM_PM10, a Cba120virus, Concurrently Infecting Salmonella enterica Serovars Typhimurium, Typhi, and Enteritidis.</title>
        <authorList>
            <person name="Newase S."/>
            <person name="Kapadnis B.P."/>
            <person name="Shashidhar R."/>
        </authorList>
    </citation>
    <scope>NUCLEOTIDE SEQUENCE [LARGE SCALE GENOMIC DNA]</scope>
</reference>
<keyword evidence="2" id="KW-1185">Reference proteome</keyword>